<dbReference type="Proteomes" id="UP001359485">
    <property type="component" value="Unassembled WGS sequence"/>
</dbReference>
<sequence>MDGGIQIGFLIHFLNVQNVFAAEVKEEKHLKRTKQPSQLDGPLEEEEENKKKKKKASFDGLKWSPHGDRKPDVFN</sequence>
<name>A0ABR1AK27_POLSC</name>
<gene>
    <name evidence="2" type="ORF">RUM44_006521</name>
</gene>
<comment type="caution">
    <text evidence="2">The sequence shown here is derived from an EMBL/GenBank/DDBJ whole genome shotgun (WGS) entry which is preliminary data.</text>
</comment>
<evidence type="ECO:0000256" key="1">
    <source>
        <dbReference type="SAM" id="MobiDB-lite"/>
    </source>
</evidence>
<keyword evidence="3" id="KW-1185">Reference proteome</keyword>
<accession>A0ABR1AK27</accession>
<reference evidence="2 3" key="1">
    <citation type="submission" date="2023-09" db="EMBL/GenBank/DDBJ databases">
        <title>Genomes of two closely related lineages of the louse Polyplax serrata with different host specificities.</title>
        <authorList>
            <person name="Martinu J."/>
            <person name="Tarabai H."/>
            <person name="Stefka J."/>
            <person name="Hypsa V."/>
        </authorList>
    </citation>
    <scope>NUCLEOTIDE SEQUENCE [LARGE SCALE GENOMIC DNA]</scope>
    <source>
        <strain evidence="2">98ZLc_SE</strain>
    </source>
</reference>
<dbReference type="EMBL" id="JAWJWF010000048">
    <property type="protein sequence ID" value="KAK6620121.1"/>
    <property type="molecule type" value="Genomic_DNA"/>
</dbReference>
<organism evidence="2 3">
    <name type="scientific">Polyplax serrata</name>
    <name type="common">Common mouse louse</name>
    <dbReference type="NCBI Taxonomy" id="468196"/>
    <lineage>
        <taxon>Eukaryota</taxon>
        <taxon>Metazoa</taxon>
        <taxon>Ecdysozoa</taxon>
        <taxon>Arthropoda</taxon>
        <taxon>Hexapoda</taxon>
        <taxon>Insecta</taxon>
        <taxon>Pterygota</taxon>
        <taxon>Neoptera</taxon>
        <taxon>Paraneoptera</taxon>
        <taxon>Psocodea</taxon>
        <taxon>Troctomorpha</taxon>
        <taxon>Phthiraptera</taxon>
        <taxon>Anoplura</taxon>
        <taxon>Polyplacidae</taxon>
        <taxon>Polyplax</taxon>
    </lineage>
</organism>
<evidence type="ECO:0000313" key="3">
    <source>
        <dbReference type="Proteomes" id="UP001359485"/>
    </source>
</evidence>
<feature type="region of interest" description="Disordered" evidence="1">
    <location>
        <begin position="27"/>
        <end position="75"/>
    </location>
</feature>
<proteinExistence type="predicted"/>
<evidence type="ECO:0000313" key="2">
    <source>
        <dbReference type="EMBL" id="KAK6620121.1"/>
    </source>
</evidence>
<protein>
    <submittedName>
        <fullName evidence="2">Uncharacterized protein</fullName>
    </submittedName>
</protein>
<feature type="compositionally biased region" description="Basic and acidic residues" evidence="1">
    <location>
        <begin position="65"/>
        <end position="75"/>
    </location>
</feature>